<name>A0A0B6YDJ8_9EUPU</name>
<gene>
    <name evidence="2" type="primary">ORF21431</name>
</gene>
<evidence type="ECO:0000313" key="2">
    <source>
        <dbReference type="EMBL" id="CEK53866.1"/>
    </source>
</evidence>
<protein>
    <submittedName>
        <fullName evidence="2">Uncharacterized protein</fullName>
    </submittedName>
</protein>
<evidence type="ECO:0000256" key="1">
    <source>
        <dbReference type="SAM" id="MobiDB-lite"/>
    </source>
</evidence>
<dbReference type="EMBL" id="HACG01007001">
    <property type="protein sequence ID" value="CEK53866.1"/>
    <property type="molecule type" value="Transcribed_RNA"/>
</dbReference>
<reference evidence="2" key="1">
    <citation type="submission" date="2014-12" db="EMBL/GenBank/DDBJ databases">
        <title>Insight into the proteome of Arion vulgaris.</title>
        <authorList>
            <person name="Aradska J."/>
            <person name="Bulat T."/>
            <person name="Smidak R."/>
            <person name="Sarate P."/>
            <person name="Gangsoo J."/>
            <person name="Sialana F."/>
            <person name="Bilban M."/>
            <person name="Lubec G."/>
        </authorList>
    </citation>
    <scope>NUCLEOTIDE SEQUENCE</scope>
    <source>
        <tissue evidence="2">Skin</tissue>
    </source>
</reference>
<feature type="non-terminal residue" evidence="2">
    <location>
        <position position="71"/>
    </location>
</feature>
<feature type="region of interest" description="Disordered" evidence="1">
    <location>
        <begin position="1"/>
        <end position="32"/>
    </location>
</feature>
<organism evidence="2">
    <name type="scientific">Arion vulgaris</name>
    <dbReference type="NCBI Taxonomy" id="1028688"/>
    <lineage>
        <taxon>Eukaryota</taxon>
        <taxon>Metazoa</taxon>
        <taxon>Spiralia</taxon>
        <taxon>Lophotrochozoa</taxon>
        <taxon>Mollusca</taxon>
        <taxon>Gastropoda</taxon>
        <taxon>Heterobranchia</taxon>
        <taxon>Euthyneura</taxon>
        <taxon>Panpulmonata</taxon>
        <taxon>Eupulmonata</taxon>
        <taxon>Stylommatophora</taxon>
        <taxon>Helicina</taxon>
        <taxon>Arionoidea</taxon>
        <taxon>Arionidae</taxon>
        <taxon>Arion</taxon>
    </lineage>
</organism>
<sequence length="71" mass="8314">KDGNKTENEKLEEYKQNDSECDVRPLSKSSEHTVKAMKEITTTTELTVDWLISEQCDETLERDDENRHVEN</sequence>
<feature type="non-terminal residue" evidence="2">
    <location>
        <position position="1"/>
    </location>
</feature>
<dbReference type="AlphaFoldDB" id="A0A0B6YDJ8"/>
<proteinExistence type="predicted"/>
<accession>A0A0B6YDJ8</accession>